<feature type="binding site" evidence="9">
    <location>
        <position position="229"/>
    </location>
    <ligand>
        <name>substrate</name>
    </ligand>
</feature>
<evidence type="ECO:0000259" key="11">
    <source>
        <dbReference type="Pfam" id="PF12241"/>
    </source>
</evidence>
<dbReference type="OrthoDB" id="9802260at2"/>
<keyword evidence="4 9" id="KW-0560">Oxidoreductase</keyword>
<evidence type="ECO:0000313" key="14">
    <source>
        <dbReference type="Proteomes" id="UP000184038"/>
    </source>
</evidence>
<dbReference type="InterPro" id="IPR024910">
    <property type="entry name" value="Enoyl-CoA_Rdtase_cat_dom"/>
</dbReference>
<keyword evidence="2 9" id="KW-0444">Lipid biosynthesis</keyword>
<dbReference type="PANTHER" id="PTHR37480:SF1">
    <property type="entry name" value="ENOYL-[ACYL-CARRIER-PROTEIN] REDUCTASE [NADH]"/>
    <property type="match status" value="1"/>
</dbReference>
<evidence type="ECO:0000256" key="7">
    <source>
        <dbReference type="ARBA" id="ARBA00023160"/>
    </source>
</evidence>
<evidence type="ECO:0000256" key="2">
    <source>
        <dbReference type="ARBA" id="ARBA00022516"/>
    </source>
</evidence>
<accession>A0A1M7LC75</accession>
<dbReference type="Pfam" id="PF12241">
    <property type="entry name" value="Enoyl_reductase"/>
    <property type="match status" value="1"/>
</dbReference>
<feature type="domain" description="Enoyl reductase FAD binding" evidence="10">
    <location>
        <begin position="327"/>
        <end position="390"/>
    </location>
</feature>
<dbReference type="STRING" id="1120996.SAMN02746066_03146"/>
<sequence length="404" mass="44560">MIIEPKVRGFICTTAHPTGCRVNVANQIAYAKVQQKKLSSHSAISPKKALIIGSSTGYGLATRISLAYTYQASTIGVMYEKEASGNRTATAGWYNTAAFESFAANDGLYAQTINGDAFSREIKDETIAKIKRDLGKVDMVIYSLAAPRRTMADGTVFSSVLKATTDTFVSKSLDLRHNTIEEASIPTATEEEIESTIKVMGGEDWAEWIDALVAADAIEGNAITVAYSYIGPELTYPIYKEGTIGHAKEHLHKTANLITKEYQQRGIHAYISVNKALVTQASAAIPVVPLYISLLYKVQKELGTHEGCIEQINRMFTEKLLIEKPDVDKNGYLRLDDYELDSKVQEQINATWDKVTTDNLKDLADIDGYWDDFYTMFGFKLSGVNYTEEVDTAMSIPSISSTSL</sequence>
<proteinExistence type="inferred from homology"/>
<dbReference type="GO" id="GO:0006633">
    <property type="term" value="P:fatty acid biosynthetic process"/>
    <property type="evidence" value="ECO:0007669"/>
    <property type="project" value="UniProtKB-UniRule"/>
</dbReference>
<dbReference type="NCBIfam" id="NF043048">
    <property type="entry name" value="EnoyACPredFabV"/>
    <property type="match status" value="1"/>
</dbReference>
<keyword evidence="5 9" id="KW-0520">NAD</keyword>
<feature type="domain" description="Trans-2-enoyl-CoA reductase-like NAD(P)H binding" evidence="12">
    <location>
        <begin position="2"/>
        <end position="84"/>
    </location>
</feature>
<organism evidence="13 14">
    <name type="scientific">Anaerosporobacter mobilis DSM 15930</name>
    <dbReference type="NCBI Taxonomy" id="1120996"/>
    <lineage>
        <taxon>Bacteria</taxon>
        <taxon>Bacillati</taxon>
        <taxon>Bacillota</taxon>
        <taxon>Clostridia</taxon>
        <taxon>Lachnospirales</taxon>
        <taxon>Lachnospiraceae</taxon>
        <taxon>Anaerosporobacter</taxon>
    </lineage>
</organism>
<dbReference type="HAMAP" id="MF_01838">
    <property type="entry name" value="FabV_reductase"/>
    <property type="match status" value="1"/>
</dbReference>
<evidence type="ECO:0000256" key="8">
    <source>
        <dbReference type="ARBA" id="ARBA00048302"/>
    </source>
</evidence>
<dbReference type="Proteomes" id="UP000184038">
    <property type="component" value="Unassembled WGS sequence"/>
</dbReference>
<feature type="binding site" evidence="9">
    <location>
        <begin position="116"/>
        <end position="117"/>
    </location>
    <ligand>
        <name>NAD(+)</name>
        <dbReference type="ChEBI" id="CHEBI:57540"/>
    </ligand>
</feature>
<dbReference type="InterPro" id="IPR010758">
    <property type="entry name" value="Trans-2-enoyl-CoA_reductase"/>
</dbReference>
<name>A0A1M7LC75_9FIRM</name>
<dbReference type="GO" id="GO:0051287">
    <property type="term" value="F:NAD binding"/>
    <property type="evidence" value="ECO:0007669"/>
    <property type="project" value="UniProtKB-UniRule"/>
</dbReference>
<comment type="function">
    <text evidence="9">Involved in the fatty acid synthesis (FAS II). Catalyzes the reduction of a carbon-carbon double bond in an enoyl moiety that is covalently linked to a coenzyme A (CoA).</text>
</comment>
<dbReference type="RefSeq" id="WP_073289356.1">
    <property type="nucleotide sequence ID" value="NZ_FRCP01000016.1"/>
</dbReference>
<feature type="domain" description="Trans-2-enoyl-CoA reductase catalytic" evidence="11">
    <location>
        <begin position="87"/>
        <end position="320"/>
    </location>
</feature>
<feature type="binding site" evidence="9">
    <location>
        <begin position="277"/>
        <end position="279"/>
    </location>
    <ligand>
        <name>NAD(+)</name>
        <dbReference type="ChEBI" id="CHEBI:57540"/>
    </ligand>
</feature>
<feature type="active site" description="Proton donor" evidence="9">
    <location>
        <position position="239"/>
    </location>
</feature>
<dbReference type="Pfam" id="PF12242">
    <property type="entry name" value="Eno-Rase_NADH_b"/>
    <property type="match status" value="1"/>
</dbReference>
<dbReference type="InterPro" id="IPR024906">
    <property type="entry name" value="Eno_Rdtase_FAD-bd_dom"/>
</dbReference>
<dbReference type="GO" id="GO:0050343">
    <property type="term" value="F:trans-2-enoyl-CoA reductase (NADH) activity"/>
    <property type="evidence" value="ECO:0007669"/>
    <property type="project" value="UniProtKB-UniRule"/>
</dbReference>
<feature type="binding site" evidence="9">
    <location>
        <position position="248"/>
    </location>
    <ligand>
        <name>NAD(+)</name>
        <dbReference type="ChEBI" id="CHEBI:57540"/>
    </ligand>
</feature>
<evidence type="ECO:0000256" key="6">
    <source>
        <dbReference type="ARBA" id="ARBA00023098"/>
    </source>
</evidence>
<comment type="similarity">
    <text evidence="9">Belongs to the TER reductase family.</text>
</comment>
<evidence type="ECO:0000313" key="13">
    <source>
        <dbReference type="EMBL" id="SHM75180.1"/>
    </source>
</evidence>
<evidence type="ECO:0000256" key="1">
    <source>
        <dbReference type="ARBA" id="ARBA00011245"/>
    </source>
</evidence>
<dbReference type="UniPathway" id="UPA00094"/>
<keyword evidence="3 9" id="KW-0276">Fatty acid metabolism</keyword>
<dbReference type="NCBIfam" id="NF010177">
    <property type="entry name" value="PRK13656.1"/>
    <property type="match status" value="1"/>
</dbReference>
<gene>
    <name evidence="9" type="primary">fabV</name>
    <name evidence="13" type="ORF">SAMN02746066_03146</name>
</gene>
<evidence type="ECO:0000256" key="5">
    <source>
        <dbReference type="ARBA" id="ARBA00023027"/>
    </source>
</evidence>
<dbReference type="Gene3D" id="3.40.50.720">
    <property type="entry name" value="NAD(P)-binding Rossmann-like Domain"/>
    <property type="match status" value="1"/>
</dbReference>
<keyword evidence="14" id="KW-1185">Reference proteome</keyword>
<evidence type="ECO:0000256" key="4">
    <source>
        <dbReference type="ARBA" id="ARBA00023002"/>
    </source>
</evidence>
<protein>
    <recommendedName>
        <fullName evidence="9">Trans-2-enoyl-CoA reductase [NADH]</fullName>
        <shortName evidence="9">TER</shortName>
        <ecNumber evidence="9">1.3.1.44</ecNumber>
    </recommendedName>
</protein>
<evidence type="ECO:0000256" key="9">
    <source>
        <dbReference type="HAMAP-Rule" id="MF_01838"/>
    </source>
</evidence>
<dbReference type="EMBL" id="FRCP01000016">
    <property type="protein sequence ID" value="SHM75180.1"/>
    <property type="molecule type" value="Genomic_DNA"/>
</dbReference>
<evidence type="ECO:0000259" key="10">
    <source>
        <dbReference type="Pfam" id="PF07055"/>
    </source>
</evidence>
<reference evidence="13 14" key="1">
    <citation type="submission" date="2016-11" db="EMBL/GenBank/DDBJ databases">
        <authorList>
            <person name="Jaros S."/>
            <person name="Januszkiewicz K."/>
            <person name="Wedrychowicz H."/>
        </authorList>
    </citation>
    <scope>NUCLEOTIDE SEQUENCE [LARGE SCALE GENOMIC DNA]</scope>
    <source>
        <strain evidence="13 14">DSM 15930</strain>
    </source>
</reference>
<feature type="binding site" evidence="9">
    <location>
        <begin position="53"/>
        <end position="58"/>
    </location>
    <ligand>
        <name>NAD(+)</name>
        <dbReference type="ChEBI" id="CHEBI:57540"/>
    </ligand>
</feature>
<dbReference type="PANTHER" id="PTHR37480">
    <property type="entry name" value="ENOYL-[ACYL-CARRIER-PROTEIN] REDUCTASE [NADH]"/>
    <property type="match status" value="1"/>
</dbReference>
<comment type="catalytic activity">
    <reaction evidence="8 9">
        <text>a 2,3-saturated acyl-CoA + NAD(+) = a (2E)-enoyl-CoA + NADH + H(+)</text>
        <dbReference type="Rhea" id="RHEA:18177"/>
        <dbReference type="ChEBI" id="CHEBI:15378"/>
        <dbReference type="ChEBI" id="CHEBI:57540"/>
        <dbReference type="ChEBI" id="CHEBI:57945"/>
        <dbReference type="ChEBI" id="CHEBI:58856"/>
        <dbReference type="ChEBI" id="CHEBI:65111"/>
        <dbReference type="EC" id="1.3.1.44"/>
    </reaction>
</comment>
<feature type="site" description="Plays an important role in discriminating NADH against NADPH" evidence="9">
    <location>
        <position position="80"/>
    </location>
</feature>
<evidence type="ECO:0000256" key="3">
    <source>
        <dbReference type="ARBA" id="ARBA00022832"/>
    </source>
</evidence>
<dbReference type="EC" id="1.3.1.44" evidence="9"/>
<dbReference type="Pfam" id="PF07055">
    <property type="entry name" value="Eno-Rase_FAD_bd"/>
    <property type="match status" value="1"/>
</dbReference>
<dbReference type="InterPro" id="IPR050048">
    <property type="entry name" value="FabV-like_NADH_b"/>
</dbReference>
<keyword evidence="6 9" id="KW-0443">Lipid metabolism</keyword>
<comment type="subunit">
    <text evidence="1 9">Monomer.</text>
</comment>
<feature type="binding site" evidence="9">
    <location>
        <begin position="144"/>
        <end position="145"/>
    </location>
    <ligand>
        <name>NAD(+)</name>
        <dbReference type="ChEBI" id="CHEBI:57540"/>
    </ligand>
</feature>
<keyword evidence="7 9" id="KW-0275">Fatty acid biosynthesis</keyword>
<feature type="binding site" evidence="9">
    <location>
        <begin position="79"/>
        <end position="80"/>
    </location>
    <ligand>
        <name>NAD(+)</name>
        <dbReference type="ChEBI" id="CHEBI:57540"/>
    </ligand>
</feature>
<dbReference type="AlphaFoldDB" id="A0A1M7LC75"/>
<comment type="pathway">
    <text evidence="9">Lipid metabolism; fatty acid biosynthesis.</text>
</comment>
<evidence type="ECO:0000259" key="12">
    <source>
        <dbReference type="Pfam" id="PF12242"/>
    </source>
</evidence>
<dbReference type="GO" id="GO:0004318">
    <property type="term" value="F:enoyl-[acyl-carrier-protein] reductase (NADH) activity"/>
    <property type="evidence" value="ECO:0007669"/>
    <property type="project" value="TreeGrafter"/>
</dbReference>